<accession>A0A1L9R893</accession>
<protein>
    <submittedName>
        <fullName evidence="1">Uncharacterized protein</fullName>
    </submittedName>
</protein>
<dbReference type="AlphaFoldDB" id="A0A1L9R893"/>
<organism evidence="1 2">
    <name type="scientific">Aspergillus wentii DTO 134E9</name>
    <dbReference type="NCBI Taxonomy" id="1073089"/>
    <lineage>
        <taxon>Eukaryota</taxon>
        <taxon>Fungi</taxon>
        <taxon>Dikarya</taxon>
        <taxon>Ascomycota</taxon>
        <taxon>Pezizomycotina</taxon>
        <taxon>Eurotiomycetes</taxon>
        <taxon>Eurotiomycetidae</taxon>
        <taxon>Eurotiales</taxon>
        <taxon>Aspergillaceae</taxon>
        <taxon>Aspergillus</taxon>
        <taxon>Aspergillus subgen. Cremei</taxon>
    </lineage>
</organism>
<keyword evidence="2" id="KW-1185">Reference proteome</keyword>
<evidence type="ECO:0000313" key="2">
    <source>
        <dbReference type="Proteomes" id="UP000184383"/>
    </source>
</evidence>
<dbReference type="EMBL" id="KV878216">
    <property type="protein sequence ID" value="OJJ31145.1"/>
    <property type="molecule type" value="Genomic_DNA"/>
</dbReference>
<evidence type="ECO:0000313" key="1">
    <source>
        <dbReference type="EMBL" id="OJJ31145.1"/>
    </source>
</evidence>
<dbReference type="Proteomes" id="UP000184383">
    <property type="component" value="Unassembled WGS sequence"/>
</dbReference>
<name>A0A1L9R893_ASPWE</name>
<gene>
    <name evidence="1" type="ORF">ASPWEDRAFT_176244</name>
</gene>
<proteinExistence type="predicted"/>
<reference evidence="2" key="1">
    <citation type="journal article" date="2017" name="Genome Biol.">
        <title>Comparative genomics reveals high biological diversity and specific adaptations in the industrially and medically important fungal genus Aspergillus.</title>
        <authorList>
            <person name="de Vries R.P."/>
            <person name="Riley R."/>
            <person name="Wiebenga A."/>
            <person name="Aguilar-Osorio G."/>
            <person name="Amillis S."/>
            <person name="Uchima C.A."/>
            <person name="Anderluh G."/>
            <person name="Asadollahi M."/>
            <person name="Askin M."/>
            <person name="Barry K."/>
            <person name="Battaglia E."/>
            <person name="Bayram O."/>
            <person name="Benocci T."/>
            <person name="Braus-Stromeyer S.A."/>
            <person name="Caldana C."/>
            <person name="Canovas D."/>
            <person name="Cerqueira G.C."/>
            <person name="Chen F."/>
            <person name="Chen W."/>
            <person name="Choi C."/>
            <person name="Clum A."/>
            <person name="Dos Santos R.A."/>
            <person name="Damasio A.R."/>
            <person name="Diallinas G."/>
            <person name="Emri T."/>
            <person name="Fekete E."/>
            <person name="Flipphi M."/>
            <person name="Freyberg S."/>
            <person name="Gallo A."/>
            <person name="Gournas C."/>
            <person name="Habgood R."/>
            <person name="Hainaut M."/>
            <person name="Harispe M.L."/>
            <person name="Henrissat B."/>
            <person name="Hilden K.S."/>
            <person name="Hope R."/>
            <person name="Hossain A."/>
            <person name="Karabika E."/>
            <person name="Karaffa L."/>
            <person name="Karanyi Z."/>
            <person name="Krasevec N."/>
            <person name="Kuo A."/>
            <person name="Kusch H."/>
            <person name="LaButti K."/>
            <person name="Lagendijk E.L."/>
            <person name="Lapidus A."/>
            <person name="Levasseur A."/>
            <person name="Lindquist E."/>
            <person name="Lipzen A."/>
            <person name="Logrieco A.F."/>
            <person name="MacCabe A."/>
            <person name="Maekelae M.R."/>
            <person name="Malavazi I."/>
            <person name="Melin P."/>
            <person name="Meyer V."/>
            <person name="Mielnichuk N."/>
            <person name="Miskei M."/>
            <person name="Molnar A.P."/>
            <person name="Mule G."/>
            <person name="Ngan C.Y."/>
            <person name="Orejas M."/>
            <person name="Orosz E."/>
            <person name="Ouedraogo J.P."/>
            <person name="Overkamp K.M."/>
            <person name="Park H.-S."/>
            <person name="Perrone G."/>
            <person name="Piumi F."/>
            <person name="Punt P.J."/>
            <person name="Ram A.F."/>
            <person name="Ramon A."/>
            <person name="Rauscher S."/>
            <person name="Record E."/>
            <person name="Riano-Pachon D.M."/>
            <person name="Robert V."/>
            <person name="Roehrig J."/>
            <person name="Ruller R."/>
            <person name="Salamov A."/>
            <person name="Salih N.S."/>
            <person name="Samson R.A."/>
            <person name="Sandor E."/>
            <person name="Sanguinetti M."/>
            <person name="Schuetze T."/>
            <person name="Sepcic K."/>
            <person name="Shelest E."/>
            <person name="Sherlock G."/>
            <person name="Sophianopoulou V."/>
            <person name="Squina F.M."/>
            <person name="Sun H."/>
            <person name="Susca A."/>
            <person name="Todd R.B."/>
            <person name="Tsang A."/>
            <person name="Unkles S.E."/>
            <person name="van de Wiele N."/>
            <person name="van Rossen-Uffink D."/>
            <person name="Oliveira J.V."/>
            <person name="Vesth T.C."/>
            <person name="Visser J."/>
            <person name="Yu J.-H."/>
            <person name="Zhou M."/>
            <person name="Andersen M.R."/>
            <person name="Archer D.B."/>
            <person name="Baker S.E."/>
            <person name="Benoit I."/>
            <person name="Brakhage A.A."/>
            <person name="Braus G.H."/>
            <person name="Fischer R."/>
            <person name="Frisvad J.C."/>
            <person name="Goldman G.H."/>
            <person name="Houbraken J."/>
            <person name="Oakley B."/>
            <person name="Pocsi I."/>
            <person name="Scazzocchio C."/>
            <person name="Seiboth B."/>
            <person name="vanKuyk P.A."/>
            <person name="Wortman J."/>
            <person name="Dyer P.S."/>
            <person name="Grigoriev I.V."/>
        </authorList>
    </citation>
    <scope>NUCLEOTIDE SEQUENCE [LARGE SCALE GENOMIC DNA]</scope>
    <source>
        <strain evidence="2">DTO 134E9</strain>
    </source>
</reference>
<dbReference type="GeneID" id="63747323"/>
<sequence>MSFWSTYRSLAPKTRVLFGIGLMAWASVGLWTSPQVEGALGMAATKEQQEELDRKMAIRVSRVDKEGN</sequence>
<dbReference type="OrthoDB" id="2555959at2759"/>
<dbReference type="RefSeq" id="XP_040684822.1">
    <property type="nucleotide sequence ID" value="XM_040831475.1"/>
</dbReference>
<dbReference type="VEuPathDB" id="FungiDB:ASPWEDRAFT_176244"/>
<dbReference type="STRING" id="1073089.A0A1L9R893"/>